<evidence type="ECO:0000256" key="2">
    <source>
        <dbReference type="ARBA" id="ARBA00022801"/>
    </source>
</evidence>
<dbReference type="GO" id="GO:0016787">
    <property type="term" value="F:hydrolase activity"/>
    <property type="evidence" value="ECO:0007669"/>
    <property type="project" value="UniProtKB-KW"/>
</dbReference>
<dbReference type="PANTHER" id="PTHR13748">
    <property type="entry name" value="COBW-RELATED"/>
    <property type="match status" value="1"/>
</dbReference>
<dbReference type="AlphaFoldDB" id="A0A0N0E8U3"/>
<feature type="region of interest" description="Disordered" evidence="7">
    <location>
        <begin position="242"/>
        <end position="261"/>
    </location>
</feature>
<dbReference type="Pfam" id="PF02492">
    <property type="entry name" value="cobW"/>
    <property type="match status" value="1"/>
</dbReference>
<dbReference type="Pfam" id="PF07683">
    <property type="entry name" value="CobW_C"/>
    <property type="match status" value="1"/>
</dbReference>
<dbReference type="STRING" id="1514904.SU32_00240"/>
<dbReference type="SMART" id="SM00833">
    <property type="entry name" value="CobW_C"/>
    <property type="match status" value="1"/>
</dbReference>
<dbReference type="InterPro" id="IPR027417">
    <property type="entry name" value="P-loop_NTPase"/>
</dbReference>
<proteinExistence type="inferred from homology"/>
<evidence type="ECO:0000256" key="3">
    <source>
        <dbReference type="ARBA" id="ARBA00023186"/>
    </source>
</evidence>
<evidence type="ECO:0000256" key="4">
    <source>
        <dbReference type="ARBA" id="ARBA00034320"/>
    </source>
</evidence>
<dbReference type="SUPFAM" id="SSF52540">
    <property type="entry name" value="P-loop containing nucleoside triphosphate hydrolases"/>
    <property type="match status" value="1"/>
</dbReference>
<dbReference type="OrthoDB" id="9808822at2"/>
<keyword evidence="2" id="KW-0378">Hydrolase</keyword>
<evidence type="ECO:0000313" key="9">
    <source>
        <dbReference type="EMBL" id="KPB02755.1"/>
    </source>
</evidence>
<evidence type="ECO:0000259" key="8">
    <source>
        <dbReference type="SMART" id="SM00833"/>
    </source>
</evidence>
<comment type="caution">
    <text evidence="9">The sequence shown here is derived from an EMBL/GenBank/DDBJ whole genome shotgun (WGS) entry which is preliminary data.</text>
</comment>
<protein>
    <submittedName>
        <fullName evidence="9">Cobalamin biosynthesis protein CobW</fullName>
    </submittedName>
</protein>
<evidence type="ECO:0000313" key="10">
    <source>
        <dbReference type="Proteomes" id="UP000038011"/>
    </source>
</evidence>
<gene>
    <name evidence="9" type="ORF">SU32_00240</name>
</gene>
<dbReference type="SUPFAM" id="SSF90002">
    <property type="entry name" value="Hypothetical protein YjiA, C-terminal domain"/>
    <property type="match status" value="1"/>
</dbReference>
<dbReference type="InterPro" id="IPR036627">
    <property type="entry name" value="CobW-likC_sf"/>
</dbReference>
<dbReference type="InterPro" id="IPR003495">
    <property type="entry name" value="CobW/HypB/UreG_nucleotide-bd"/>
</dbReference>
<dbReference type="InterPro" id="IPR011629">
    <property type="entry name" value="CobW-like_C"/>
</dbReference>
<dbReference type="Gene3D" id="3.30.1220.10">
    <property type="entry name" value="CobW-like, C-terminal domain"/>
    <property type="match status" value="1"/>
</dbReference>
<keyword evidence="10" id="KW-1185">Reference proteome</keyword>
<dbReference type="PATRIC" id="fig|1514904.3.peg.48"/>
<comment type="similarity">
    <text evidence="4">Belongs to the SIMIBI class G3E GTPase family. ZNG1 subfamily.</text>
</comment>
<organism evidence="9 10">
    <name type="scientific">Ahrensia marina</name>
    <dbReference type="NCBI Taxonomy" id="1514904"/>
    <lineage>
        <taxon>Bacteria</taxon>
        <taxon>Pseudomonadati</taxon>
        <taxon>Pseudomonadota</taxon>
        <taxon>Alphaproteobacteria</taxon>
        <taxon>Hyphomicrobiales</taxon>
        <taxon>Ahrensiaceae</taxon>
        <taxon>Ahrensia</taxon>
    </lineage>
</organism>
<evidence type="ECO:0000256" key="5">
    <source>
        <dbReference type="ARBA" id="ARBA00045658"/>
    </source>
</evidence>
<dbReference type="EMBL" id="JXMU01000001">
    <property type="protein sequence ID" value="KPB02755.1"/>
    <property type="molecule type" value="Genomic_DNA"/>
</dbReference>
<dbReference type="PANTHER" id="PTHR13748:SF59">
    <property type="entry name" value="COBW C-TERMINAL DOMAIN-CONTAINING PROTEIN"/>
    <property type="match status" value="1"/>
</dbReference>
<reference evidence="9 10" key="1">
    <citation type="submission" date="2015-01" db="EMBL/GenBank/DDBJ databases">
        <title>Ahrensia donghaiensis sp. nov., a novel dimethylsulphoniopropionate-cleavage bacterium isolated from seawater and emended descriptions of the genus Ahrensia and Ahrensia kielensis.</title>
        <authorList>
            <person name="Liu J."/>
        </authorList>
    </citation>
    <scope>NUCLEOTIDE SEQUENCE [LARGE SCALE GENOMIC DNA]</scope>
    <source>
        <strain evidence="9 10">LZD062</strain>
    </source>
</reference>
<dbReference type="InterPro" id="IPR051316">
    <property type="entry name" value="Zinc-reg_GTPase_activator"/>
</dbReference>
<dbReference type="CDD" id="cd03112">
    <property type="entry name" value="CobW-like"/>
    <property type="match status" value="1"/>
</dbReference>
<keyword evidence="3" id="KW-0143">Chaperone</keyword>
<sequence>MTTSNEKIPVTVLTGYLGAGKTTLLNRILTENHGKKYAVVVNEFGEIGIDNDLVVDADEEIFEMNNGCICCTVRGDLIRILAGLMKRAGDFDGILVETTGLADPGPVAQTFFVDEDIAAKTKLDAIITVVDAKHLSLEIDRAPEAQEQIAFADIVVLNKTDTVSDTELQAVEARIRRINPTCRIERAERCNVPLDNLLGQDAFALDRILEDDADFLKKDFDEHDGHDHSHCDHDHGHCNHDHDHDHDHDHGHHHEHGHLDASRHDEHVSSFSFMTRDKIDPEKFFPWIQMIGQEFGIDMLRMKGILDMKDDDRRYVAQGVHMMLEGDFQREWRKDEDRYSRIVFIGRNLPRDIIEDGFMKTRVTA</sequence>
<comment type="function">
    <text evidence="5">Zinc chaperone that directly transfers zinc cofactor to target proteins, thereby activating them. Zinc is transferred from the CXCC motif in the GTPase domain to the zinc binding site in target proteins in a process requiring GTP hydrolysis.</text>
</comment>
<dbReference type="GO" id="GO:0000166">
    <property type="term" value="F:nucleotide binding"/>
    <property type="evidence" value="ECO:0007669"/>
    <property type="project" value="UniProtKB-KW"/>
</dbReference>
<dbReference type="RefSeq" id="WP_053997311.1">
    <property type="nucleotide sequence ID" value="NZ_JXMU01000001.1"/>
</dbReference>
<evidence type="ECO:0000256" key="6">
    <source>
        <dbReference type="ARBA" id="ARBA00049117"/>
    </source>
</evidence>
<dbReference type="Proteomes" id="UP000038011">
    <property type="component" value="Unassembled WGS sequence"/>
</dbReference>
<comment type="catalytic activity">
    <reaction evidence="6">
        <text>GTP + H2O = GDP + phosphate + H(+)</text>
        <dbReference type="Rhea" id="RHEA:19669"/>
        <dbReference type="ChEBI" id="CHEBI:15377"/>
        <dbReference type="ChEBI" id="CHEBI:15378"/>
        <dbReference type="ChEBI" id="CHEBI:37565"/>
        <dbReference type="ChEBI" id="CHEBI:43474"/>
        <dbReference type="ChEBI" id="CHEBI:58189"/>
    </reaction>
    <physiologicalReaction direction="left-to-right" evidence="6">
        <dbReference type="Rhea" id="RHEA:19670"/>
    </physiologicalReaction>
</comment>
<evidence type="ECO:0000256" key="1">
    <source>
        <dbReference type="ARBA" id="ARBA00022741"/>
    </source>
</evidence>
<dbReference type="Gene3D" id="3.40.50.300">
    <property type="entry name" value="P-loop containing nucleotide triphosphate hydrolases"/>
    <property type="match status" value="1"/>
</dbReference>
<evidence type="ECO:0000256" key="7">
    <source>
        <dbReference type="SAM" id="MobiDB-lite"/>
    </source>
</evidence>
<accession>A0A0N0E8U3</accession>
<keyword evidence="1" id="KW-0547">Nucleotide-binding</keyword>
<name>A0A0N0E8U3_9HYPH</name>
<feature type="domain" description="CobW C-terminal" evidence="8">
    <location>
        <begin position="268"/>
        <end position="362"/>
    </location>
</feature>